<evidence type="ECO:0000256" key="1">
    <source>
        <dbReference type="SAM" id="Phobius"/>
    </source>
</evidence>
<protein>
    <submittedName>
        <fullName evidence="2">Uncharacterized protein</fullName>
    </submittedName>
</protein>
<dbReference type="OrthoDB" id="9156818at2"/>
<sequence length="78" mass="8163">MAHSVGAILIIGGMAVVLLSQILIGIHAFAGNPVSGIMCFVMPFYVLVYAKRHSAGRALMRAWYAGLAALVAGVFLST</sequence>
<proteinExistence type="predicted"/>
<dbReference type="EMBL" id="NBYX01000013">
    <property type="protein sequence ID" value="ORT83450.1"/>
    <property type="molecule type" value="Genomic_DNA"/>
</dbReference>
<dbReference type="AlphaFoldDB" id="A0A1X1PCP5"/>
<feature type="transmembrane region" description="Helical" evidence="1">
    <location>
        <begin position="34"/>
        <end position="50"/>
    </location>
</feature>
<feature type="transmembrane region" description="Helical" evidence="1">
    <location>
        <begin position="62"/>
        <end position="77"/>
    </location>
</feature>
<organism evidence="2 3">
    <name type="scientific">Burkholderia puraquae</name>
    <dbReference type="NCBI Taxonomy" id="1904757"/>
    <lineage>
        <taxon>Bacteria</taxon>
        <taxon>Pseudomonadati</taxon>
        <taxon>Pseudomonadota</taxon>
        <taxon>Betaproteobacteria</taxon>
        <taxon>Burkholderiales</taxon>
        <taxon>Burkholderiaceae</taxon>
        <taxon>Burkholderia</taxon>
        <taxon>Burkholderia cepacia complex</taxon>
    </lineage>
</organism>
<keyword evidence="1" id="KW-0472">Membrane</keyword>
<dbReference type="Proteomes" id="UP000193146">
    <property type="component" value="Unassembled WGS sequence"/>
</dbReference>
<gene>
    <name evidence="2" type="ORF">B7G54_24340</name>
</gene>
<keyword evidence="1" id="KW-1133">Transmembrane helix</keyword>
<reference evidence="2 3" key="1">
    <citation type="submission" date="2017-04" db="EMBL/GenBank/DDBJ databases">
        <title>Burkholderia puraquae sp. nov., a novel Burkholderia cepacia complex species from hospital setting samples.</title>
        <authorList>
            <person name="Martina P."/>
            <person name="Leguizamon M."/>
            <person name="Prieto C."/>
            <person name="Sousa S."/>
            <person name="Montanaro P."/>
            <person name="Draghi W."/>
            <person name="Staembler M."/>
            <person name="Bettiol M."/>
            <person name="Figoli C."/>
            <person name="Palau J."/>
            <person name="Alvarez F."/>
            <person name="Benetti S."/>
            <person name="Anchat E."/>
            <person name="Vescina C."/>
            <person name="Ferreras J."/>
            <person name="Lasch P."/>
            <person name="Lagares A."/>
            <person name="Zorreguieta A."/>
            <person name="Yantorno O."/>
            <person name="Bosch A."/>
        </authorList>
    </citation>
    <scope>NUCLEOTIDE SEQUENCE [LARGE SCALE GENOMIC DNA]</scope>
    <source>
        <strain evidence="2 3">CAMPA 1040</strain>
    </source>
</reference>
<keyword evidence="3" id="KW-1185">Reference proteome</keyword>
<evidence type="ECO:0000313" key="3">
    <source>
        <dbReference type="Proteomes" id="UP000193146"/>
    </source>
</evidence>
<feature type="transmembrane region" description="Helical" evidence="1">
    <location>
        <begin position="7"/>
        <end position="28"/>
    </location>
</feature>
<keyword evidence="1" id="KW-0812">Transmembrane</keyword>
<comment type="caution">
    <text evidence="2">The sequence shown here is derived from an EMBL/GenBank/DDBJ whole genome shotgun (WGS) entry which is preliminary data.</text>
</comment>
<evidence type="ECO:0000313" key="2">
    <source>
        <dbReference type="EMBL" id="ORT83450.1"/>
    </source>
</evidence>
<name>A0A1X1PCP5_9BURK</name>
<accession>A0A1X1PCP5</accession>